<evidence type="ECO:0000256" key="5">
    <source>
        <dbReference type="ARBA" id="ARBA00022448"/>
    </source>
</evidence>
<dbReference type="AlphaFoldDB" id="A0A067N8T3"/>
<name>A0A067N8T3_BOTB1</name>
<evidence type="ECO:0000256" key="1">
    <source>
        <dbReference type="ARBA" id="ARBA00002053"/>
    </source>
</evidence>
<dbReference type="PANTHER" id="PTHR11306:SF0">
    <property type="entry name" value="PHOSPHATIDYLGLYCEROL_PHOSPHATIDYLINOSITOL TRANSFER PROTEIN"/>
    <property type="match status" value="1"/>
</dbReference>
<dbReference type="GO" id="GO:0032934">
    <property type="term" value="F:sterol binding"/>
    <property type="evidence" value="ECO:0007669"/>
    <property type="project" value="InterPro"/>
</dbReference>
<dbReference type="Pfam" id="PF02221">
    <property type="entry name" value="E1_DerP2_DerF2"/>
    <property type="match status" value="1"/>
</dbReference>
<comment type="function">
    <text evidence="1">Catalyzes the intermembrane transfer of phosphatidylglycerol and phosphatidylinositol.</text>
</comment>
<keyword evidence="11" id="KW-1185">Reference proteome</keyword>
<keyword evidence="6 8" id="KW-0732">Signal</keyword>
<accession>A0A067N8T3</accession>
<evidence type="ECO:0000256" key="4">
    <source>
        <dbReference type="ARBA" id="ARBA00016056"/>
    </source>
</evidence>
<dbReference type="InterPro" id="IPR039670">
    <property type="entry name" value="NPC2-like"/>
</dbReference>
<evidence type="ECO:0000259" key="9">
    <source>
        <dbReference type="SMART" id="SM00737"/>
    </source>
</evidence>
<feature type="chain" id="PRO_5001646369" description="Phosphatidylglycerol/phosphatidylinositol transfer protein" evidence="8">
    <location>
        <begin position="20"/>
        <end position="159"/>
    </location>
</feature>
<keyword evidence="7" id="KW-0445">Lipid transport</keyword>
<dbReference type="OrthoDB" id="6409159at2759"/>
<evidence type="ECO:0000313" key="11">
    <source>
        <dbReference type="Proteomes" id="UP000027195"/>
    </source>
</evidence>
<dbReference type="InterPro" id="IPR014756">
    <property type="entry name" value="Ig_E-set"/>
</dbReference>
<gene>
    <name evidence="10" type="ORF">BOTBODRAFT_27608</name>
</gene>
<dbReference type="PANTHER" id="PTHR11306">
    <property type="entry name" value="NIEMANN PICK TYPE C2 PROTEIN NPC2-RELATED"/>
    <property type="match status" value="1"/>
</dbReference>
<dbReference type="SMART" id="SM00737">
    <property type="entry name" value="ML"/>
    <property type="match status" value="1"/>
</dbReference>
<evidence type="ECO:0000256" key="2">
    <source>
        <dbReference type="ARBA" id="ARBA00006370"/>
    </source>
</evidence>
<evidence type="ECO:0000256" key="7">
    <source>
        <dbReference type="ARBA" id="ARBA00023055"/>
    </source>
</evidence>
<evidence type="ECO:0000256" key="8">
    <source>
        <dbReference type="SAM" id="SignalP"/>
    </source>
</evidence>
<proteinExistence type="inferred from homology"/>
<dbReference type="Gene3D" id="2.70.220.10">
    <property type="entry name" value="Ganglioside GM2 activator"/>
    <property type="match status" value="1"/>
</dbReference>
<evidence type="ECO:0000256" key="6">
    <source>
        <dbReference type="ARBA" id="ARBA00022729"/>
    </source>
</evidence>
<dbReference type="InterPro" id="IPR003172">
    <property type="entry name" value="ML_dom"/>
</dbReference>
<keyword evidence="5" id="KW-0813">Transport</keyword>
<sequence>MYTSAFTLLALLATPFVAASPVTPRVPASSISYTNCGNANDVLQIQSLTFNPTNPTAGQNLTVNFSGTLGSTIDTGSSGNVTVSFSSIQVVNQAFDLCNELKSDASAPQCPLQQGSRNFSQTVALPANIPAADYKIGVTANTQTGSPLLCVNIDLNLSS</sequence>
<dbReference type="Proteomes" id="UP000027195">
    <property type="component" value="Unassembled WGS sequence"/>
</dbReference>
<reference evidence="11" key="1">
    <citation type="journal article" date="2014" name="Proc. Natl. Acad. Sci. U.S.A.">
        <title>Extensive sampling of basidiomycete genomes demonstrates inadequacy of the white-rot/brown-rot paradigm for wood decay fungi.</title>
        <authorList>
            <person name="Riley R."/>
            <person name="Salamov A.A."/>
            <person name="Brown D.W."/>
            <person name="Nagy L.G."/>
            <person name="Floudas D."/>
            <person name="Held B.W."/>
            <person name="Levasseur A."/>
            <person name="Lombard V."/>
            <person name="Morin E."/>
            <person name="Otillar R."/>
            <person name="Lindquist E.A."/>
            <person name="Sun H."/>
            <person name="LaButti K.M."/>
            <person name="Schmutz J."/>
            <person name="Jabbour D."/>
            <person name="Luo H."/>
            <person name="Baker S.E."/>
            <person name="Pisabarro A.G."/>
            <person name="Walton J.D."/>
            <person name="Blanchette R.A."/>
            <person name="Henrissat B."/>
            <person name="Martin F."/>
            <person name="Cullen D."/>
            <person name="Hibbett D.S."/>
            <person name="Grigoriev I.V."/>
        </authorList>
    </citation>
    <scope>NUCLEOTIDE SEQUENCE [LARGE SCALE GENOMIC DNA]</scope>
    <source>
        <strain evidence="11">FD-172 SS1</strain>
    </source>
</reference>
<evidence type="ECO:0000256" key="3">
    <source>
        <dbReference type="ARBA" id="ARBA00011245"/>
    </source>
</evidence>
<comment type="similarity">
    <text evidence="2">Belongs to the NPC2 family.</text>
</comment>
<dbReference type="InParanoid" id="A0A067N8T3"/>
<feature type="signal peptide" evidence="8">
    <location>
        <begin position="1"/>
        <end position="19"/>
    </location>
</feature>
<dbReference type="EMBL" id="KL198018">
    <property type="protein sequence ID" value="KDQ20196.1"/>
    <property type="molecule type" value="Genomic_DNA"/>
</dbReference>
<dbReference type="InterPro" id="IPR036846">
    <property type="entry name" value="GM2-AP_sf"/>
</dbReference>
<organism evidence="10 11">
    <name type="scientific">Botryobasidium botryosum (strain FD-172 SS1)</name>
    <dbReference type="NCBI Taxonomy" id="930990"/>
    <lineage>
        <taxon>Eukaryota</taxon>
        <taxon>Fungi</taxon>
        <taxon>Dikarya</taxon>
        <taxon>Basidiomycota</taxon>
        <taxon>Agaricomycotina</taxon>
        <taxon>Agaricomycetes</taxon>
        <taxon>Cantharellales</taxon>
        <taxon>Botryobasidiaceae</taxon>
        <taxon>Botryobasidium</taxon>
    </lineage>
</organism>
<evidence type="ECO:0000313" key="10">
    <source>
        <dbReference type="EMBL" id="KDQ20196.1"/>
    </source>
</evidence>
<protein>
    <recommendedName>
        <fullName evidence="4">Phosphatidylglycerol/phosphatidylinositol transfer protein</fullName>
    </recommendedName>
</protein>
<dbReference type="SUPFAM" id="SSF81296">
    <property type="entry name" value="E set domains"/>
    <property type="match status" value="1"/>
</dbReference>
<feature type="domain" description="MD-2-related lipid-recognition" evidence="9">
    <location>
        <begin position="33"/>
        <end position="155"/>
    </location>
</feature>
<dbReference type="GO" id="GO:0015918">
    <property type="term" value="P:sterol transport"/>
    <property type="evidence" value="ECO:0007669"/>
    <property type="project" value="InterPro"/>
</dbReference>
<comment type="subunit">
    <text evidence="3">Monomer.</text>
</comment>
<dbReference type="HOGENOM" id="CLU_097982_3_1_1"/>